<sequence length="106" mass="11812">GPTIRHRKGLRQGDPLSPLLFILAIDPLHRVLKAAVEQDLIAPLPGREIKLKVSLYADDAVIFANLDRHEVDTIMEILNEFRNATGLHVNPAKSTTTPIRCENIDL</sequence>
<dbReference type="Pfam" id="PF00078">
    <property type="entry name" value="RVT_1"/>
    <property type="match status" value="1"/>
</dbReference>
<dbReference type="InterPro" id="IPR043502">
    <property type="entry name" value="DNA/RNA_pol_sf"/>
</dbReference>
<evidence type="ECO:0000259" key="1">
    <source>
        <dbReference type="PROSITE" id="PS50878"/>
    </source>
</evidence>
<evidence type="ECO:0000313" key="3">
    <source>
        <dbReference type="Proteomes" id="UP000015105"/>
    </source>
</evidence>
<dbReference type="STRING" id="200361.A0A453T3H5"/>
<dbReference type="Gramene" id="AET7Gv21214900.1">
    <property type="protein sequence ID" value="AET7Gv21214900.1"/>
    <property type="gene ID" value="AET7Gv21214900"/>
</dbReference>
<reference evidence="2" key="3">
    <citation type="journal article" date="2017" name="Nature">
        <title>Genome sequence of the progenitor of the wheat D genome Aegilops tauschii.</title>
        <authorList>
            <person name="Luo M.C."/>
            <person name="Gu Y.Q."/>
            <person name="Puiu D."/>
            <person name="Wang H."/>
            <person name="Twardziok S.O."/>
            <person name="Deal K.R."/>
            <person name="Huo N."/>
            <person name="Zhu T."/>
            <person name="Wang L."/>
            <person name="Wang Y."/>
            <person name="McGuire P.E."/>
            <person name="Liu S."/>
            <person name="Long H."/>
            <person name="Ramasamy R.K."/>
            <person name="Rodriguez J.C."/>
            <person name="Van S.L."/>
            <person name="Yuan L."/>
            <person name="Wang Z."/>
            <person name="Xia Z."/>
            <person name="Xiao L."/>
            <person name="Anderson O.D."/>
            <person name="Ouyang S."/>
            <person name="Liang Y."/>
            <person name="Zimin A.V."/>
            <person name="Pertea G."/>
            <person name="Qi P."/>
            <person name="Bennetzen J.L."/>
            <person name="Dai X."/>
            <person name="Dawson M.W."/>
            <person name="Muller H.G."/>
            <person name="Kugler K."/>
            <person name="Rivarola-Duarte L."/>
            <person name="Spannagl M."/>
            <person name="Mayer K.F.X."/>
            <person name="Lu F.H."/>
            <person name="Bevan M.W."/>
            <person name="Leroy P."/>
            <person name="Li P."/>
            <person name="You F.M."/>
            <person name="Sun Q."/>
            <person name="Liu Z."/>
            <person name="Lyons E."/>
            <person name="Wicker T."/>
            <person name="Salzberg S.L."/>
            <person name="Devos K.M."/>
            <person name="Dvorak J."/>
        </authorList>
    </citation>
    <scope>NUCLEOTIDE SEQUENCE [LARGE SCALE GENOMIC DNA]</scope>
    <source>
        <strain evidence="2">cv. AL8/78</strain>
    </source>
</reference>
<proteinExistence type="predicted"/>
<dbReference type="Proteomes" id="UP000015105">
    <property type="component" value="Chromosome 7D"/>
</dbReference>
<dbReference type="EnsemblPlants" id="AET7Gv21214900.1">
    <property type="protein sequence ID" value="AET7Gv21214900.1"/>
    <property type="gene ID" value="AET7Gv21214900"/>
</dbReference>
<protein>
    <recommendedName>
        <fullName evidence="1">Reverse transcriptase domain-containing protein</fullName>
    </recommendedName>
</protein>
<feature type="domain" description="Reverse transcriptase" evidence="1">
    <location>
        <begin position="1"/>
        <end position="106"/>
    </location>
</feature>
<dbReference type="AlphaFoldDB" id="A0A453T3H5"/>
<reference evidence="3" key="2">
    <citation type="journal article" date="2017" name="Nat. Plants">
        <title>The Aegilops tauschii genome reveals multiple impacts of transposons.</title>
        <authorList>
            <person name="Zhao G."/>
            <person name="Zou C."/>
            <person name="Li K."/>
            <person name="Wang K."/>
            <person name="Li T."/>
            <person name="Gao L."/>
            <person name="Zhang X."/>
            <person name="Wang H."/>
            <person name="Yang Z."/>
            <person name="Liu X."/>
            <person name="Jiang W."/>
            <person name="Mao L."/>
            <person name="Kong X."/>
            <person name="Jiao Y."/>
            <person name="Jia J."/>
        </authorList>
    </citation>
    <scope>NUCLEOTIDE SEQUENCE [LARGE SCALE GENOMIC DNA]</scope>
    <source>
        <strain evidence="3">cv. AL8/78</strain>
    </source>
</reference>
<accession>A0A453T3H5</accession>
<organism evidence="2 3">
    <name type="scientific">Aegilops tauschii subsp. strangulata</name>
    <name type="common">Goatgrass</name>
    <dbReference type="NCBI Taxonomy" id="200361"/>
    <lineage>
        <taxon>Eukaryota</taxon>
        <taxon>Viridiplantae</taxon>
        <taxon>Streptophyta</taxon>
        <taxon>Embryophyta</taxon>
        <taxon>Tracheophyta</taxon>
        <taxon>Spermatophyta</taxon>
        <taxon>Magnoliopsida</taxon>
        <taxon>Liliopsida</taxon>
        <taxon>Poales</taxon>
        <taxon>Poaceae</taxon>
        <taxon>BOP clade</taxon>
        <taxon>Pooideae</taxon>
        <taxon>Triticodae</taxon>
        <taxon>Triticeae</taxon>
        <taxon>Triticinae</taxon>
        <taxon>Aegilops</taxon>
    </lineage>
</organism>
<dbReference type="InterPro" id="IPR000477">
    <property type="entry name" value="RT_dom"/>
</dbReference>
<evidence type="ECO:0000313" key="2">
    <source>
        <dbReference type="EnsemblPlants" id="AET7Gv21214900.1"/>
    </source>
</evidence>
<name>A0A453T3H5_AEGTS</name>
<dbReference type="PROSITE" id="PS50878">
    <property type="entry name" value="RT_POL"/>
    <property type="match status" value="1"/>
</dbReference>
<keyword evidence="3" id="KW-1185">Reference proteome</keyword>
<reference evidence="2" key="4">
    <citation type="submission" date="2019-03" db="UniProtKB">
        <authorList>
            <consortium name="EnsemblPlants"/>
        </authorList>
    </citation>
    <scope>IDENTIFICATION</scope>
</reference>
<reference evidence="2" key="5">
    <citation type="journal article" date="2021" name="G3 (Bethesda)">
        <title>Aegilops tauschii genome assembly Aet v5.0 features greater sequence contiguity and improved annotation.</title>
        <authorList>
            <person name="Wang L."/>
            <person name="Zhu T."/>
            <person name="Rodriguez J.C."/>
            <person name="Deal K.R."/>
            <person name="Dubcovsky J."/>
            <person name="McGuire P.E."/>
            <person name="Lux T."/>
            <person name="Spannagl M."/>
            <person name="Mayer K.F.X."/>
            <person name="Baldrich P."/>
            <person name="Meyers B.C."/>
            <person name="Huo N."/>
            <person name="Gu Y.Q."/>
            <person name="Zhou H."/>
            <person name="Devos K.M."/>
            <person name="Bennetzen J.L."/>
            <person name="Unver T."/>
            <person name="Budak H."/>
            <person name="Gulick P.J."/>
            <person name="Galiba G."/>
            <person name="Kalapos B."/>
            <person name="Nelson D.R."/>
            <person name="Li P."/>
            <person name="You F.M."/>
            <person name="Luo M.C."/>
            <person name="Dvorak J."/>
        </authorList>
    </citation>
    <scope>NUCLEOTIDE SEQUENCE [LARGE SCALE GENOMIC DNA]</scope>
    <source>
        <strain evidence="2">cv. AL8/78</strain>
    </source>
</reference>
<reference evidence="3" key="1">
    <citation type="journal article" date="2014" name="Science">
        <title>Ancient hybridizations among the ancestral genomes of bread wheat.</title>
        <authorList>
            <consortium name="International Wheat Genome Sequencing Consortium,"/>
            <person name="Marcussen T."/>
            <person name="Sandve S.R."/>
            <person name="Heier L."/>
            <person name="Spannagl M."/>
            <person name="Pfeifer M."/>
            <person name="Jakobsen K.S."/>
            <person name="Wulff B.B."/>
            <person name="Steuernagel B."/>
            <person name="Mayer K.F."/>
            <person name="Olsen O.A."/>
        </authorList>
    </citation>
    <scope>NUCLEOTIDE SEQUENCE [LARGE SCALE GENOMIC DNA]</scope>
    <source>
        <strain evidence="3">cv. AL8/78</strain>
    </source>
</reference>
<dbReference type="PANTHER" id="PTHR31635">
    <property type="entry name" value="REVERSE TRANSCRIPTASE DOMAIN-CONTAINING PROTEIN-RELATED"/>
    <property type="match status" value="1"/>
</dbReference>
<dbReference type="PANTHER" id="PTHR31635:SF196">
    <property type="entry name" value="REVERSE TRANSCRIPTASE DOMAIN-CONTAINING PROTEIN-RELATED"/>
    <property type="match status" value="1"/>
</dbReference>
<dbReference type="SUPFAM" id="SSF56672">
    <property type="entry name" value="DNA/RNA polymerases"/>
    <property type="match status" value="1"/>
</dbReference>